<evidence type="ECO:0000256" key="2">
    <source>
        <dbReference type="ARBA" id="ARBA00023004"/>
    </source>
</evidence>
<comment type="pathway">
    <text evidence="7">Porphyrin-containing compound metabolism; protoheme biosynthesis; protoheme from protoporphyrin-IX: step 1/1.</text>
</comment>
<proteinExistence type="inferred from homology"/>
<keyword evidence="7" id="KW-0963">Cytoplasm</keyword>
<evidence type="ECO:0000256" key="9">
    <source>
        <dbReference type="SAM" id="MobiDB-lite"/>
    </source>
</evidence>
<evidence type="ECO:0000256" key="4">
    <source>
        <dbReference type="ARBA" id="ARBA00023239"/>
    </source>
</evidence>
<dbReference type="InterPro" id="IPR033644">
    <property type="entry name" value="Ferrochelatase_C"/>
</dbReference>
<keyword evidence="7" id="KW-0479">Metal-binding</keyword>
<dbReference type="RefSeq" id="WP_321547841.1">
    <property type="nucleotide sequence ID" value="NZ_JAXIVS010000007.1"/>
</dbReference>
<dbReference type="SUPFAM" id="SSF53800">
    <property type="entry name" value="Chelatase"/>
    <property type="match status" value="1"/>
</dbReference>
<keyword evidence="2 7" id="KW-0408">Iron</keyword>
<evidence type="ECO:0000256" key="8">
    <source>
        <dbReference type="RuleBase" id="RU004185"/>
    </source>
</evidence>
<dbReference type="Proteomes" id="UP001291309">
    <property type="component" value="Unassembled WGS sequence"/>
</dbReference>
<dbReference type="Gene3D" id="3.40.50.1400">
    <property type="match status" value="2"/>
</dbReference>
<dbReference type="EC" id="4.98.1.1" evidence="7"/>
<dbReference type="CDD" id="cd00419">
    <property type="entry name" value="Ferrochelatase_C"/>
    <property type="match status" value="1"/>
</dbReference>
<comment type="catalytic activity">
    <reaction evidence="7">
        <text>heme b + 2 H(+) = protoporphyrin IX + Fe(2+)</text>
        <dbReference type="Rhea" id="RHEA:22584"/>
        <dbReference type="ChEBI" id="CHEBI:15378"/>
        <dbReference type="ChEBI" id="CHEBI:29033"/>
        <dbReference type="ChEBI" id="CHEBI:57306"/>
        <dbReference type="ChEBI" id="CHEBI:60344"/>
        <dbReference type="EC" id="4.98.1.1"/>
    </reaction>
</comment>
<accession>A0ABU5HAH8</accession>
<dbReference type="PANTHER" id="PTHR11108:SF1">
    <property type="entry name" value="FERROCHELATASE, MITOCHONDRIAL"/>
    <property type="match status" value="1"/>
</dbReference>
<dbReference type="PANTHER" id="PTHR11108">
    <property type="entry name" value="FERROCHELATASE"/>
    <property type="match status" value="1"/>
</dbReference>
<sequence>MPAPKKGLLLVNLGTPDAPETGPVRRYLREFLNDPRVLDIHPVGRWALLNLIILPTRPAKSAEAYRKVWMKEGSPLLVHSRALTAEVASRLAGQYEVELAMRYGNPSLPDAVKALKARGVSEFVVLPLYPHAAASSSSSSLARVYEVLSEAWDVAPVRAVPAFFDHPGFLEAFAEVARPVIAELRADHVLMSYHGLPERHMRKSDPSGRHCLASASCCDVLTDVNRNCYRAQCFATSRGLAERLGLAPEGYTVSFQSRLGRTPWVKPYTDFVLPELAKKGVRRLAVMCPAFVADCLETLEEVGIRAREQFLESGGEALTLVPSLNAHPAWVDAVVRLVHEADGTASAATSSPPAAAAPRAPSPAR</sequence>
<evidence type="ECO:0000256" key="7">
    <source>
        <dbReference type="HAMAP-Rule" id="MF_00323"/>
    </source>
</evidence>
<dbReference type="HAMAP" id="MF_00323">
    <property type="entry name" value="Ferrochelatase"/>
    <property type="match status" value="1"/>
</dbReference>
<keyword evidence="11" id="KW-1185">Reference proteome</keyword>
<dbReference type="InterPro" id="IPR001015">
    <property type="entry name" value="Ferrochelatase"/>
</dbReference>
<feature type="region of interest" description="Disordered" evidence="9">
    <location>
        <begin position="345"/>
        <end position="365"/>
    </location>
</feature>
<evidence type="ECO:0000313" key="10">
    <source>
        <dbReference type="EMBL" id="MDY7229120.1"/>
    </source>
</evidence>
<comment type="subcellular location">
    <subcellularLocation>
        <location evidence="7">Cytoplasm</location>
    </subcellularLocation>
</comment>
<protein>
    <recommendedName>
        <fullName evidence="7">Ferrochelatase</fullName>
        <ecNumber evidence="7">4.98.1.1</ecNumber>
    </recommendedName>
    <alternativeName>
        <fullName evidence="7">Heme synthase</fullName>
    </alternativeName>
    <alternativeName>
        <fullName evidence="7">Protoheme ferro-lyase</fullName>
    </alternativeName>
</protein>
<comment type="caution">
    <text evidence="10">The sequence shown here is derived from an EMBL/GenBank/DDBJ whole genome shotgun (WGS) entry which is preliminary data.</text>
</comment>
<comment type="function">
    <text evidence="7">Catalyzes the ferrous insertion into protoporphyrin IX.</text>
</comment>
<evidence type="ECO:0000256" key="6">
    <source>
        <dbReference type="ARBA" id="ARBA00024536"/>
    </source>
</evidence>
<dbReference type="NCBIfam" id="TIGR00109">
    <property type="entry name" value="hemH"/>
    <property type="match status" value="1"/>
</dbReference>
<comment type="similarity">
    <text evidence="1 7 8">Belongs to the ferrochelatase family.</text>
</comment>
<dbReference type="CDD" id="cd03411">
    <property type="entry name" value="Ferrochelatase_N"/>
    <property type="match status" value="1"/>
</dbReference>
<feature type="binding site" evidence="7">
    <location>
        <position position="194"/>
    </location>
    <ligand>
        <name>Fe(2+)</name>
        <dbReference type="ChEBI" id="CHEBI:29033"/>
    </ligand>
</feature>
<reference evidence="10 11" key="1">
    <citation type="submission" date="2023-12" db="EMBL/GenBank/DDBJ databases">
        <title>the genome sequence of Hyalangium sp. s54d21.</title>
        <authorList>
            <person name="Zhang X."/>
        </authorList>
    </citation>
    <scope>NUCLEOTIDE SEQUENCE [LARGE SCALE GENOMIC DNA]</scope>
    <source>
        <strain evidence="11">s54d21</strain>
    </source>
</reference>
<gene>
    <name evidence="7 10" type="primary">hemH</name>
    <name evidence="10" type="ORF">SYV04_22090</name>
</gene>
<evidence type="ECO:0000313" key="11">
    <source>
        <dbReference type="Proteomes" id="UP001291309"/>
    </source>
</evidence>
<organism evidence="10 11">
    <name type="scientific">Hyalangium rubrum</name>
    <dbReference type="NCBI Taxonomy" id="3103134"/>
    <lineage>
        <taxon>Bacteria</taxon>
        <taxon>Pseudomonadati</taxon>
        <taxon>Myxococcota</taxon>
        <taxon>Myxococcia</taxon>
        <taxon>Myxococcales</taxon>
        <taxon>Cystobacterineae</taxon>
        <taxon>Archangiaceae</taxon>
        <taxon>Hyalangium</taxon>
    </lineage>
</organism>
<feature type="compositionally biased region" description="Low complexity" evidence="9">
    <location>
        <begin position="345"/>
        <end position="359"/>
    </location>
</feature>
<evidence type="ECO:0000256" key="5">
    <source>
        <dbReference type="ARBA" id="ARBA00023244"/>
    </source>
</evidence>
<evidence type="ECO:0000256" key="3">
    <source>
        <dbReference type="ARBA" id="ARBA00023133"/>
    </source>
</evidence>
<keyword evidence="5 7" id="KW-0627">Porphyrin biosynthesis</keyword>
<evidence type="ECO:0000256" key="1">
    <source>
        <dbReference type="ARBA" id="ARBA00007718"/>
    </source>
</evidence>
<dbReference type="Pfam" id="PF00762">
    <property type="entry name" value="Ferrochelatase"/>
    <property type="match status" value="1"/>
</dbReference>
<keyword evidence="4 7" id="KW-0456">Lyase</keyword>
<comment type="catalytic activity">
    <reaction evidence="6">
        <text>Fe-coproporphyrin III + 2 H(+) = coproporphyrin III + Fe(2+)</text>
        <dbReference type="Rhea" id="RHEA:49572"/>
        <dbReference type="ChEBI" id="CHEBI:15378"/>
        <dbReference type="ChEBI" id="CHEBI:29033"/>
        <dbReference type="ChEBI" id="CHEBI:68438"/>
        <dbReference type="ChEBI" id="CHEBI:131725"/>
        <dbReference type="EC" id="4.99.1.9"/>
    </reaction>
    <physiologicalReaction direction="right-to-left" evidence="6">
        <dbReference type="Rhea" id="RHEA:49574"/>
    </physiologicalReaction>
</comment>
<dbReference type="InterPro" id="IPR033659">
    <property type="entry name" value="Ferrochelatase_N"/>
</dbReference>
<name>A0ABU5HAH8_9BACT</name>
<keyword evidence="3 7" id="KW-0350">Heme biosynthesis</keyword>
<dbReference type="EMBL" id="JAXIVS010000007">
    <property type="protein sequence ID" value="MDY7229120.1"/>
    <property type="molecule type" value="Genomic_DNA"/>
</dbReference>
<feature type="binding site" evidence="7">
    <location>
        <position position="297"/>
    </location>
    <ligand>
        <name>Fe(2+)</name>
        <dbReference type="ChEBI" id="CHEBI:29033"/>
    </ligand>
</feature>